<reference evidence="2 3" key="1">
    <citation type="journal article" date="2019" name="Nat. Ecol. Evol.">
        <title>Megaphylogeny resolves global patterns of mushroom evolution.</title>
        <authorList>
            <person name="Varga T."/>
            <person name="Krizsan K."/>
            <person name="Foldi C."/>
            <person name="Dima B."/>
            <person name="Sanchez-Garcia M."/>
            <person name="Sanchez-Ramirez S."/>
            <person name="Szollosi G.J."/>
            <person name="Szarkandi J.G."/>
            <person name="Papp V."/>
            <person name="Albert L."/>
            <person name="Andreopoulos W."/>
            <person name="Angelini C."/>
            <person name="Antonin V."/>
            <person name="Barry K.W."/>
            <person name="Bougher N.L."/>
            <person name="Buchanan P."/>
            <person name="Buyck B."/>
            <person name="Bense V."/>
            <person name="Catcheside P."/>
            <person name="Chovatia M."/>
            <person name="Cooper J."/>
            <person name="Damon W."/>
            <person name="Desjardin D."/>
            <person name="Finy P."/>
            <person name="Geml J."/>
            <person name="Haridas S."/>
            <person name="Hughes K."/>
            <person name="Justo A."/>
            <person name="Karasinski D."/>
            <person name="Kautmanova I."/>
            <person name="Kiss B."/>
            <person name="Kocsube S."/>
            <person name="Kotiranta H."/>
            <person name="LaButti K.M."/>
            <person name="Lechner B.E."/>
            <person name="Liimatainen K."/>
            <person name="Lipzen A."/>
            <person name="Lukacs Z."/>
            <person name="Mihaltcheva S."/>
            <person name="Morgado L.N."/>
            <person name="Niskanen T."/>
            <person name="Noordeloos M.E."/>
            <person name="Ohm R.A."/>
            <person name="Ortiz-Santana B."/>
            <person name="Ovrebo C."/>
            <person name="Racz N."/>
            <person name="Riley R."/>
            <person name="Savchenko A."/>
            <person name="Shiryaev A."/>
            <person name="Soop K."/>
            <person name="Spirin V."/>
            <person name="Szebenyi C."/>
            <person name="Tomsovsky M."/>
            <person name="Tulloss R.E."/>
            <person name="Uehling J."/>
            <person name="Grigoriev I.V."/>
            <person name="Vagvolgyi C."/>
            <person name="Papp T."/>
            <person name="Martin F.M."/>
            <person name="Miettinen O."/>
            <person name="Hibbett D.S."/>
            <person name="Nagy L.G."/>
        </authorList>
    </citation>
    <scope>NUCLEOTIDE SEQUENCE [LARGE SCALE GENOMIC DNA]</scope>
    <source>
        <strain evidence="2 3">CBS 962.96</strain>
    </source>
</reference>
<dbReference type="AlphaFoldDB" id="A0A4S8LX92"/>
<keyword evidence="3" id="KW-1185">Reference proteome</keyword>
<organism evidence="2 3">
    <name type="scientific">Dendrothele bispora (strain CBS 962.96)</name>
    <dbReference type="NCBI Taxonomy" id="1314807"/>
    <lineage>
        <taxon>Eukaryota</taxon>
        <taxon>Fungi</taxon>
        <taxon>Dikarya</taxon>
        <taxon>Basidiomycota</taxon>
        <taxon>Agaricomycotina</taxon>
        <taxon>Agaricomycetes</taxon>
        <taxon>Agaricomycetidae</taxon>
        <taxon>Agaricales</taxon>
        <taxon>Agaricales incertae sedis</taxon>
        <taxon>Dendrothele</taxon>
    </lineage>
</organism>
<proteinExistence type="predicted"/>
<evidence type="ECO:0000256" key="1">
    <source>
        <dbReference type="SAM" id="MobiDB-lite"/>
    </source>
</evidence>
<dbReference type="Proteomes" id="UP000297245">
    <property type="component" value="Unassembled WGS sequence"/>
</dbReference>
<protein>
    <submittedName>
        <fullName evidence="2">Uncharacterized protein</fullName>
    </submittedName>
</protein>
<accession>A0A4S8LX92</accession>
<feature type="region of interest" description="Disordered" evidence="1">
    <location>
        <begin position="72"/>
        <end position="136"/>
    </location>
</feature>
<evidence type="ECO:0000313" key="3">
    <source>
        <dbReference type="Proteomes" id="UP000297245"/>
    </source>
</evidence>
<sequence>MLQTVQEPWASSLLLGSLALECRSIWTRTAQICITQLLKAPLWLQMHKCHPSSIYDGSRNFSATETTIAPASMAKSPLSVPSTSSSSVSQADATSTLPESSSATSASTANTLATNNGCNTNNNSGSDTSSTSGSSP</sequence>
<name>A0A4S8LX92_DENBC</name>
<evidence type="ECO:0000313" key="2">
    <source>
        <dbReference type="EMBL" id="THU94282.1"/>
    </source>
</evidence>
<gene>
    <name evidence="2" type="ORF">K435DRAFT_966912</name>
</gene>
<feature type="compositionally biased region" description="Low complexity" evidence="1">
    <location>
        <begin position="76"/>
        <end position="136"/>
    </location>
</feature>
<dbReference type="EMBL" id="ML179228">
    <property type="protein sequence ID" value="THU94282.1"/>
    <property type="molecule type" value="Genomic_DNA"/>
</dbReference>